<dbReference type="InterPro" id="IPR036312">
    <property type="entry name" value="Bifun_inhib/LTP/seed_sf"/>
</dbReference>
<comment type="function">
    <text evidence="2">Plant non-specific lipid-transfer proteins transfer phospholipids as well as galactolipids across membranes. May play a role in wax or cutin deposition in the cell walls of expanding epidermal cells and certain secretory tissues.</text>
</comment>
<dbReference type="PRINTS" id="PR00382">
    <property type="entry name" value="LIPIDTRNSFER"/>
</dbReference>
<keyword evidence="3" id="KW-0732">Signal</keyword>
<organism evidence="5 6">
    <name type="scientific">Dipteronia dyeriana</name>
    <dbReference type="NCBI Taxonomy" id="168575"/>
    <lineage>
        <taxon>Eukaryota</taxon>
        <taxon>Viridiplantae</taxon>
        <taxon>Streptophyta</taxon>
        <taxon>Embryophyta</taxon>
        <taxon>Tracheophyta</taxon>
        <taxon>Spermatophyta</taxon>
        <taxon>Magnoliopsida</taxon>
        <taxon>eudicotyledons</taxon>
        <taxon>Gunneridae</taxon>
        <taxon>Pentapetalae</taxon>
        <taxon>rosids</taxon>
        <taxon>malvids</taxon>
        <taxon>Sapindales</taxon>
        <taxon>Sapindaceae</taxon>
        <taxon>Hippocastanoideae</taxon>
        <taxon>Acereae</taxon>
        <taxon>Dipteronia</taxon>
    </lineage>
</organism>
<dbReference type="GO" id="GO:0006869">
    <property type="term" value="P:lipid transport"/>
    <property type="evidence" value="ECO:0007669"/>
    <property type="project" value="InterPro"/>
</dbReference>
<accession>A0AAD9XR74</accession>
<evidence type="ECO:0000256" key="2">
    <source>
        <dbReference type="RuleBase" id="RU000628"/>
    </source>
</evidence>
<evidence type="ECO:0000256" key="3">
    <source>
        <dbReference type="SAM" id="SignalP"/>
    </source>
</evidence>
<dbReference type="Proteomes" id="UP001280121">
    <property type="component" value="Unassembled WGS sequence"/>
</dbReference>
<comment type="similarity">
    <text evidence="1 2">Belongs to the plant LTP family.</text>
</comment>
<dbReference type="CDD" id="cd01960">
    <property type="entry name" value="nsLTP1"/>
    <property type="match status" value="1"/>
</dbReference>
<reference evidence="5" key="1">
    <citation type="journal article" date="2023" name="Plant J.">
        <title>Genome sequences and population genomics provide insights into the demographic history, inbreeding, and mutation load of two 'living fossil' tree species of Dipteronia.</title>
        <authorList>
            <person name="Feng Y."/>
            <person name="Comes H.P."/>
            <person name="Chen J."/>
            <person name="Zhu S."/>
            <person name="Lu R."/>
            <person name="Zhang X."/>
            <person name="Li P."/>
            <person name="Qiu J."/>
            <person name="Olsen K.M."/>
            <person name="Qiu Y."/>
        </authorList>
    </citation>
    <scope>NUCLEOTIDE SEQUENCE</scope>
    <source>
        <strain evidence="5">KIB01</strain>
    </source>
</reference>
<comment type="caution">
    <text evidence="5">The sequence shown here is derived from an EMBL/GenBank/DDBJ whole genome shotgun (WGS) entry which is preliminary data.</text>
</comment>
<name>A0AAD9XR74_9ROSI</name>
<feature type="domain" description="Bifunctional inhibitor/plant lipid transfer protein/seed storage helical" evidence="4">
    <location>
        <begin position="28"/>
        <end position="114"/>
    </location>
</feature>
<dbReference type="InterPro" id="IPR016140">
    <property type="entry name" value="Bifunc_inhib/LTP/seed_store"/>
</dbReference>
<evidence type="ECO:0000259" key="4">
    <source>
        <dbReference type="SMART" id="SM00499"/>
    </source>
</evidence>
<feature type="signal peptide" evidence="3">
    <location>
        <begin position="1"/>
        <end position="18"/>
    </location>
</feature>
<dbReference type="Pfam" id="PF00234">
    <property type="entry name" value="Tryp_alpha_amyl"/>
    <property type="match status" value="1"/>
</dbReference>
<dbReference type="EMBL" id="JANJYI010000001">
    <property type="protein sequence ID" value="KAK2664279.1"/>
    <property type="molecule type" value="Genomic_DNA"/>
</dbReference>
<dbReference type="GO" id="GO:0008289">
    <property type="term" value="F:lipid binding"/>
    <property type="evidence" value="ECO:0007669"/>
    <property type="project" value="UniProtKB-KW"/>
</dbReference>
<keyword evidence="2" id="KW-0813">Transport</keyword>
<evidence type="ECO:0000313" key="6">
    <source>
        <dbReference type="Proteomes" id="UP001280121"/>
    </source>
</evidence>
<gene>
    <name evidence="5" type="ORF">Ddye_002853</name>
</gene>
<protein>
    <recommendedName>
        <fullName evidence="2">Non-specific lipid-transfer protein</fullName>
    </recommendedName>
</protein>
<sequence length="117" mass="12657">MARGLVLVLAFFFISGRSMVIVSSAPPCRSVIDQLSPCLPYLTREDNNPASGCCNGVKYLKNYSDKEDRQAICECLESVSSKFAGLDFSLIPSLPKNCGVSIKLPNINSPSFDCSKA</sequence>
<proteinExistence type="inferred from homology"/>
<dbReference type="AlphaFoldDB" id="A0AAD9XR74"/>
<dbReference type="SMART" id="SM00499">
    <property type="entry name" value="AAI"/>
    <property type="match status" value="1"/>
</dbReference>
<dbReference type="InterPro" id="IPR000528">
    <property type="entry name" value="Plant_nsLTP"/>
</dbReference>
<dbReference type="Gene3D" id="1.10.110.10">
    <property type="entry name" value="Plant lipid-transfer and hydrophobic proteins"/>
    <property type="match status" value="1"/>
</dbReference>
<feature type="chain" id="PRO_5041978312" description="Non-specific lipid-transfer protein" evidence="3">
    <location>
        <begin position="19"/>
        <end position="117"/>
    </location>
</feature>
<evidence type="ECO:0000256" key="1">
    <source>
        <dbReference type="ARBA" id="ARBA00009748"/>
    </source>
</evidence>
<dbReference type="SUPFAM" id="SSF47699">
    <property type="entry name" value="Bifunctional inhibitor/lipid-transfer protein/seed storage 2S albumin"/>
    <property type="match status" value="1"/>
</dbReference>
<evidence type="ECO:0000313" key="5">
    <source>
        <dbReference type="EMBL" id="KAK2664279.1"/>
    </source>
</evidence>
<keyword evidence="2" id="KW-0446">Lipid-binding</keyword>
<dbReference type="PANTHER" id="PTHR33076">
    <property type="entry name" value="NON-SPECIFIC LIPID-TRANSFER PROTEIN 2-RELATED"/>
    <property type="match status" value="1"/>
</dbReference>
<keyword evidence="6" id="KW-1185">Reference proteome</keyword>